<accession>A0ABX8TZW8</accession>
<proteinExistence type="predicted"/>
<keyword evidence="1" id="KW-0812">Transmembrane</keyword>
<feature type="transmembrane region" description="Helical" evidence="1">
    <location>
        <begin position="114"/>
        <end position="136"/>
    </location>
</feature>
<keyword evidence="1" id="KW-0472">Membrane</keyword>
<evidence type="ECO:0000259" key="2">
    <source>
        <dbReference type="Pfam" id="PF03779"/>
    </source>
</evidence>
<feature type="domain" description="SPW repeat-containing integral membrane" evidence="2">
    <location>
        <begin position="33"/>
        <end position="129"/>
    </location>
</feature>
<keyword evidence="1" id="KW-1133">Transmembrane helix</keyword>
<evidence type="ECO:0000313" key="3">
    <source>
        <dbReference type="EMBL" id="QYC41042.1"/>
    </source>
</evidence>
<feature type="transmembrane region" description="Helical" evidence="1">
    <location>
        <begin position="59"/>
        <end position="79"/>
    </location>
</feature>
<organism evidence="3 4">
    <name type="scientific">Nonomuraea coxensis DSM 45129</name>
    <dbReference type="NCBI Taxonomy" id="1122611"/>
    <lineage>
        <taxon>Bacteria</taxon>
        <taxon>Bacillati</taxon>
        <taxon>Actinomycetota</taxon>
        <taxon>Actinomycetes</taxon>
        <taxon>Streptosporangiales</taxon>
        <taxon>Streptosporangiaceae</taxon>
        <taxon>Nonomuraea</taxon>
    </lineage>
</organism>
<keyword evidence="4" id="KW-1185">Reference proteome</keyword>
<dbReference type="RefSeq" id="WP_157383424.1">
    <property type="nucleotide sequence ID" value="NZ_CP068985.1"/>
</dbReference>
<feature type="transmembrane region" description="Helical" evidence="1">
    <location>
        <begin position="86"/>
        <end position="108"/>
    </location>
</feature>
<dbReference type="EMBL" id="CP068985">
    <property type="protein sequence ID" value="QYC41042.1"/>
    <property type="molecule type" value="Genomic_DNA"/>
</dbReference>
<name>A0ABX8TZW8_9ACTN</name>
<reference evidence="3 4" key="1">
    <citation type="journal article" date="2021" name="ACS Chem. Biol.">
        <title>Genomic-Led Discovery of a Novel Glycopeptide Antibiotic by Nonomuraea coxensis DSM 45129.</title>
        <authorList>
            <person name="Yushchuk O."/>
            <person name="Vior N.M."/>
            <person name="Andreo-Vidal A."/>
            <person name="Berini F."/>
            <person name="Ruckert C."/>
            <person name="Busche T."/>
            <person name="Binda E."/>
            <person name="Kalinowski J."/>
            <person name="Truman A.W."/>
            <person name="Marinelli F."/>
        </authorList>
    </citation>
    <scope>NUCLEOTIDE SEQUENCE [LARGE SCALE GENOMIC DNA]</scope>
    <source>
        <strain evidence="3 4">DSM 45129</strain>
    </source>
</reference>
<evidence type="ECO:0000256" key="1">
    <source>
        <dbReference type="SAM" id="Phobius"/>
    </source>
</evidence>
<dbReference type="InterPro" id="IPR005530">
    <property type="entry name" value="SPW"/>
</dbReference>
<gene>
    <name evidence="3" type="ORF">Nocox_17150</name>
</gene>
<evidence type="ECO:0000313" key="4">
    <source>
        <dbReference type="Proteomes" id="UP000824681"/>
    </source>
</evidence>
<protein>
    <submittedName>
        <fullName evidence="3">SPW repeat protein</fullName>
    </submittedName>
</protein>
<dbReference type="Pfam" id="PF03779">
    <property type="entry name" value="SPW"/>
    <property type="match status" value="1"/>
</dbReference>
<dbReference type="Proteomes" id="UP000824681">
    <property type="component" value="Chromosome"/>
</dbReference>
<sequence>MVRTSGTRVRPDMAETRQHYEEAACRAGFQALDGLALLAGLYLAISPWVARFAQLDRLTVSNLVTGLAVAALAVGFATAYGRTHGLIWVAPVIGLWTIIAPWVMYGGAVPGRAVLNNVVVGIWIALMGLAAAGMAASRHFRGRGPATRVDGTRPTM</sequence>